<reference evidence="9 10" key="1">
    <citation type="submission" date="2016-11" db="EMBL/GenBank/DDBJ databases">
        <authorList>
            <person name="Jaros S."/>
            <person name="Januszkiewicz K."/>
            <person name="Wedrychowicz H."/>
        </authorList>
    </citation>
    <scope>NUCLEOTIDE SEQUENCE [LARGE SCALE GENOMIC DNA]</scope>
    <source>
        <strain evidence="9 10">DSM 26897</strain>
    </source>
</reference>
<evidence type="ECO:0000256" key="5">
    <source>
        <dbReference type="ARBA" id="ARBA00022989"/>
    </source>
</evidence>
<dbReference type="PANTHER" id="PTHR30353">
    <property type="entry name" value="INNER MEMBRANE PROTEIN DEDA-RELATED"/>
    <property type="match status" value="1"/>
</dbReference>
<proteinExistence type="inferred from homology"/>
<keyword evidence="6 7" id="KW-0472">Membrane</keyword>
<keyword evidence="3 7" id="KW-1003">Cell membrane</keyword>
<dbReference type="Proteomes" id="UP000184368">
    <property type="component" value="Unassembled WGS sequence"/>
</dbReference>
<feature type="transmembrane region" description="Helical" evidence="7">
    <location>
        <begin position="121"/>
        <end position="141"/>
    </location>
</feature>
<feature type="transmembrane region" description="Helical" evidence="7">
    <location>
        <begin position="148"/>
        <end position="170"/>
    </location>
</feature>
<evidence type="ECO:0000256" key="1">
    <source>
        <dbReference type="ARBA" id="ARBA00004651"/>
    </source>
</evidence>
<feature type="transmembrane region" description="Helical" evidence="7">
    <location>
        <begin position="63"/>
        <end position="84"/>
    </location>
</feature>
<keyword evidence="5 7" id="KW-1133">Transmembrane helix</keyword>
<feature type="domain" description="VTT" evidence="8">
    <location>
        <begin position="38"/>
        <end position="168"/>
    </location>
</feature>
<feature type="transmembrane region" description="Helical" evidence="7">
    <location>
        <begin position="20"/>
        <end position="51"/>
    </location>
</feature>
<dbReference type="InterPro" id="IPR032816">
    <property type="entry name" value="VTT_dom"/>
</dbReference>
<dbReference type="Pfam" id="PF09335">
    <property type="entry name" value="VTT_dom"/>
    <property type="match status" value="1"/>
</dbReference>
<dbReference type="RefSeq" id="WP_073043226.1">
    <property type="nucleotide sequence ID" value="NZ_FQUO01000008.1"/>
</dbReference>
<dbReference type="AlphaFoldDB" id="A0A1M5BP89"/>
<feature type="transmembrane region" description="Helical" evidence="7">
    <location>
        <begin position="182"/>
        <end position="203"/>
    </location>
</feature>
<name>A0A1M5BP89_9BACT</name>
<gene>
    <name evidence="9" type="ORF">SAMN05444008_10833</name>
</gene>
<keyword evidence="10" id="KW-1185">Reference proteome</keyword>
<sequence length="225" mass="25671">MDKGFIQQFIEWIINNGGLYFLLLVVFAETGLFVGFFLPGDALLFAAGLVLDDLAREFFHFHFSFVILLVILASVLGNIVGYWFGYKTGPVLFDRKDSMFFKQKHLKKARDFYEKYGKGTIFVAKFLPVVRTFAPIVAGVVKMNKATFFLYNIAGSITWVCSMMLAGHYLNDFLWNRFQVRLINYIEPITFGIIAITTIPVLYKLFLGKKPVVPTPPTDDYDAKP</sequence>
<comment type="similarity">
    <text evidence="2 7">Belongs to the DedA family.</text>
</comment>
<evidence type="ECO:0000256" key="3">
    <source>
        <dbReference type="ARBA" id="ARBA00022475"/>
    </source>
</evidence>
<dbReference type="PANTHER" id="PTHR30353:SF0">
    <property type="entry name" value="TRANSMEMBRANE PROTEIN"/>
    <property type="match status" value="1"/>
</dbReference>
<dbReference type="GO" id="GO:0005886">
    <property type="term" value="C:plasma membrane"/>
    <property type="evidence" value="ECO:0007669"/>
    <property type="project" value="UniProtKB-SubCell"/>
</dbReference>
<evidence type="ECO:0000256" key="7">
    <source>
        <dbReference type="RuleBase" id="RU367016"/>
    </source>
</evidence>
<evidence type="ECO:0000313" key="10">
    <source>
        <dbReference type="Proteomes" id="UP000184368"/>
    </source>
</evidence>
<organism evidence="9 10">
    <name type="scientific">Cnuella takakiae</name>
    <dbReference type="NCBI Taxonomy" id="1302690"/>
    <lineage>
        <taxon>Bacteria</taxon>
        <taxon>Pseudomonadati</taxon>
        <taxon>Bacteroidota</taxon>
        <taxon>Chitinophagia</taxon>
        <taxon>Chitinophagales</taxon>
        <taxon>Chitinophagaceae</taxon>
        <taxon>Cnuella</taxon>
    </lineage>
</organism>
<dbReference type="STRING" id="1302690.BUE76_17425"/>
<dbReference type="InterPro" id="IPR032818">
    <property type="entry name" value="DedA-like"/>
</dbReference>
<comment type="subcellular location">
    <subcellularLocation>
        <location evidence="1 7">Cell membrane</location>
        <topology evidence="1 7">Multi-pass membrane protein</topology>
    </subcellularLocation>
</comment>
<evidence type="ECO:0000259" key="8">
    <source>
        <dbReference type="Pfam" id="PF09335"/>
    </source>
</evidence>
<evidence type="ECO:0000256" key="6">
    <source>
        <dbReference type="ARBA" id="ARBA00023136"/>
    </source>
</evidence>
<keyword evidence="4 7" id="KW-0812">Transmembrane</keyword>
<evidence type="ECO:0000313" key="9">
    <source>
        <dbReference type="EMBL" id="SHF44384.1"/>
    </source>
</evidence>
<dbReference type="OrthoDB" id="9813426at2"/>
<evidence type="ECO:0000256" key="2">
    <source>
        <dbReference type="ARBA" id="ARBA00010792"/>
    </source>
</evidence>
<evidence type="ECO:0000256" key="4">
    <source>
        <dbReference type="ARBA" id="ARBA00022692"/>
    </source>
</evidence>
<protein>
    <submittedName>
        <fullName evidence="9">Membrane-associated protein</fullName>
    </submittedName>
</protein>
<accession>A0A1M5BP89</accession>
<dbReference type="EMBL" id="FQUO01000008">
    <property type="protein sequence ID" value="SHF44384.1"/>
    <property type="molecule type" value="Genomic_DNA"/>
</dbReference>